<dbReference type="InterPro" id="IPR015422">
    <property type="entry name" value="PyrdxlP-dep_Trfase_small"/>
</dbReference>
<dbReference type="GO" id="GO:0005777">
    <property type="term" value="C:peroxisome"/>
    <property type="evidence" value="ECO:0007669"/>
    <property type="project" value="TreeGrafter"/>
</dbReference>
<dbReference type="OrthoDB" id="24581at2759"/>
<keyword evidence="12" id="KW-0670">Pyruvate</keyword>
<dbReference type="Gene3D" id="3.90.1150.10">
    <property type="entry name" value="Aspartate Aminotransferase, domain 1"/>
    <property type="match status" value="1"/>
</dbReference>
<evidence type="ECO:0000256" key="7">
    <source>
        <dbReference type="PIRSR" id="PIRSR000524-1"/>
    </source>
</evidence>
<evidence type="ECO:0000256" key="5">
    <source>
        <dbReference type="ARBA" id="ARBA00022679"/>
    </source>
</evidence>
<dbReference type="SUPFAM" id="SSF53383">
    <property type="entry name" value="PLP-dependent transferases"/>
    <property type="match status" value="1"/>
</dbReference>
<dbReference type="InterPro" id="IPR000192">
    <property type="entry name" value="Aminotrans_V_dom"/>
</dbReference>
<dbReference type="InterPro" id="IPR024169">
    <property type="entry name" value="SP_NH2Trfase/AEP_transaminase"/>
</dbReference>
<comment type="similarity">
    <text evidence="2 9">Belongs to the class-V pyridoxal-phosphate-dependent aminotransferase family.</text>
</comment>
<dbReference type="InterPro" id="IPR015421">
    <property type="entry name" value="PyrdxlP-dep_Trfase_major"/>
</dbReference>
<sequence>MLKTPLLYLPGPTAVPDSVLRARMGPVVDDQALYGEISETVQRVLNTKSSVHILAGEGMLALDSVSCSLIEQGDNVLIISNGVFGDWFLDLVSKYTNSCTVFQCNPTSGVSALALEEFLAAHKQQGVSFKLATLVHCDTPSGVLNDIASLVPVLSRHSILSVVDVVASSFGVPIDLDSCGIDIALMGSQKALSCPSGLSMLVISERAWHAMETRRTPIPSYYCNLLLFKNAPATFPYTVSSHDLLGLREALRLLEEEGLDNVYRRHIRVAEAVRYAVQKSGLALYLASDYSPTITAFCVPQGTTSDAILQTMLNEYGIRFSSSLGSLDKKVMRIGHMGFNSNVPVVLYVLKCLTRTLRSHGICLKDDMGESFFERYYSMVELE</sequence>
<dbReference type="Proteomes" id="UP000008974">
    <property type="component" value="Unassembled WGS sequence"/>
</dbReference>
<name>E1EXD9_GIAIA</name>
<dbReference type="GO" id="GO:0008453">
    <property type="term" value="F:alanine-glyoxylate transaminase activity"/>
    <property type="evidence" value="ECO:0007669"/>
    <property type="project" value="UniProtKB-EC"/>
</dbReference>
<dbReference type="PANTHER" id="PTHR21152:SF24">
    <property type="entry name" value="ALANINE--GLYOXYLATE AMINOTRANSFERASE 1"/>
    <property type="match status" value="1"/>
</dbReference>
<dbReference type="PANTHER" id="PTHR21152">
    <property type="entry name" value="AMINOTRANSFERASE CLASS V"/>
    <property type="match status" value="1"/>
</dbReference>
<protein>
    <recommendedName>
        <fullName evidence="3">alanine--glyoxylate transaminase</fullName>
        <ecNumber evidence="3">2.6.1.44</ecNumber>
    </recommendedName>
</protein>
<dbReference type="EC" id="2.6.1.44" evidence="3"/>
<evidence type="ECO:0000256" key="1">
    <source>
        <dbReference type="ARBA" id="ARBA00001933"/>
    </source>
</evidence>
<feature type="domain" description="Aminotransferase class V" evidence="11">
    <location>
        <begin position="33"/>
        <end position="322"/>
    </location>
</feature>
<dbReference type="Pfam" id="PF00266">
    <property type="entry name" value="Aminotran_5"/>
    <property type="match status" value="1"/>
</dbReference>
<evidence type="ECO:0000256" key="3">
    <source>
        <dbReference type="ARBA" id="ARBA00013049"/>
    </source>
</evidence>
<feature type="modified residue" description="N6-(pyridoxal phosphate)lysine" evidence="8">
    <location>
        <position position="190"/>
    </location>
</feature>
<evidence type="ECO:0000313" key="12">
    <source>
        <dbReference type="EMBL" id="EFO65161.1"/>
    </source>
</evidence>
<dbReference type="GO" id="GO:0004760">
    <property type="term" value="F:L-serine-pyruvate transaminase activity"/>
    <property type="evidence" value="ECO:0007669"/>
    <property type="project" value="TreeGrafter"/>
</dbReference>
<dbReference type="FunFam" id="3.40.640.10:FF:000172">
    <property type="entry name" value="Pyridoxal phosphate-dependent aminotransferase"/>
    <property type="match status" value="1"/>
</dbReference>
<evidence type="ECO:0000259" key="11">
    <source>
        <dbReference type="Pfam" id="PF00266"/>
    </source>
</evidence>
<organism evidence="12 13">
    <name type="scientific">Giardia intestinalis (strain P15)</name>
    <name type="common">Giardia lamblia</name>
    <dbReference type="NCBI Taxonomy" id="658858"/>
    <lineage>
        <taxon>Eukaryota</taxon>
        <taxon>Metamonada</taxon>
        <taxon>Diplomonadida</taxon>
        <taxon>Hexamitidae</taxon>
        <taxon>Giardiinae</taxon>
        <taxon>Giardia</taxon>
    </lineage>
</organism>
<keyword evidence="5 12" id="KW-0808">Transferase</keyword>
<accession>E1EXD9</accession>
<keyword evidence="6 8" id="KW-0663">Pyridoxal phosphate</keyword>
<dbReference type="InterPro" id="IPR015424">
    <property type="entry name" value="PyrdxlP-dep_Trfase"/>
</dbReference>
<dbReference type="PIRSF" id="PIRSF000524">
    <property type="entry name" value="SPT"/>
    <property type="match status" value="1"/>
</dbReference>
<evidence type="ECO:0000256" key="10">
    <source>
        <dbReference type="RuleBase" id="RU004504"/>
    </source>
</evidence>
<evidence type="ECO:0000256" key="4">
    <source>
        <dbReference type="ARBA" id="ARBA00022576"/>
    </source>
</evidence>
<dbReference type="OMA" id="YEWDTPA"/>
<evidence type="ECO:0000256" key="8">
    <source>
        <dbReference type="PIRSR" id="PIRSR000524-50"/>
    </source>
</evidence>
<evidence type="ECO:0000256" key="9">
    <source>
        <dbReference type="RuleBase" id="RU004075"/>
    </source>
</evidence>
<reference evidence="12 13" key="1">
    <citation type="journal article" date="2010" name="BMC Genomics">
        <title>Genome analysis and comparative genomics of a Giardia intestinalis assemblage E isolate.</title>
        <authorList>
            <person name="Jerlstrom-Hultqvist J."/>
            <person name="Franzen O."/>
            <person name="Ankarklev J."/>
            <person name="Xu F."/>
            <person name="Nohynkova E."/>
            <person name="Andersson J.O."/>
            <person name="Svard S.G."/>
            <person name="Andersson B."/>
        </authorList>
    </citation>
    <scope>NUCLEOTIDE SEQUENCE [LARGE SCALE GENOMIC DNA]</scope>
    <source>
        <strain evidence="12 13">P15</strain>
    </source>
</reference>
<keyword evidence="4 12" id="KW-0032">Aminotransferase</keyword>
<comment type="cofactor">
    <cofactor evidence="1 8 10">
        <name>pyridoxal 5'-phosphate</name>
        <dbReference type="ChEBI" id="CHEBI:597326"/>
    </cofactor>
</comment>
<dbReference type="InterPro" id="IPR020578">
    <property type="entry name" value="Aminotrans_V_PyrdxlP_BS"/>
</dbReference>
<gene>
    <name evidence="12" type="ORF">GLP15_2543</name>
</gene>
<evidence type="ECO:0000313" key="13">
    <source>
        <dbReference type="Proteomes" id="UP000008974"/>
    </source>
</evidence>
<dbReference type="EMBL" id="ACVC01000045">
    <property type="protein sequence ID" value="EFO65161.1"/>
    <property type="molecule type" value="Genomic_DNA"/>
</dbReference>
<dbReference type="STRING" id="658858.E1EXD9"/>
<proteinExistence type="inferred from homology"/>
<evidence type="ECO:0000256" key="6">
    <source>
        <dbReference type="ARBA" id="ARBA00022898"/>
    </source>
</evidence>
<dbReference type="Gene3D" id="3.40.640.10">
    <property type="entry name" value="Type I PLP-dependent aspartate aminotransferase-like (Major domain)"/>
    <property type="match status" value="1"/>
</dbReference>
<comment type="caution">
    <text evidence="12">The sequence shown here is derived from an EMBL/GenBank/DDBJ whole genome shotgun (WGS) entry which is preliminary data.</text>
</comment>
<dbReference type="GO" id="GO:0019265">
    <property type="term" value="P:glycine biosynthetic process, by transamination of glyoxylate"/>
    <property type="evidence" value="ECO:0007669"/>
    <property type="project" value="TreeGrafter"/>
</dbReference>
<dbReference type="PROSITE" id="PS00595">
    <property type="entry name" value="AA_TRANSFER_CLASS_5"/>
    <property type="match status" value="1"/>
</dbReference>
<evidence type="ECO:0000256" key="2">
    <source>
        <dbReference type="ARBA" id="ARBA00009236"/>
    </source>
</evidence>
<dbReference type="AlphaFoldDB" id="E1EXD9"/>
<dbReference type="VEuPathDB" id="GiardiaDB:GLP15_2543"/>
<feature type="binding site" evidence="7">
    <location>
        <position position="333"/>
    </location>
    <ligand>
        <name>substrate</name>
    </ligand>
</feature>